<feature type="region of interest" description="Disordered" evidence="1">
    <location>
        <begin position="363"/>
        <end position="383"/>
    </location>
</feature>
<dbReference type="Proteomes" id="UP000624325">
    <property type="component" value="Unassembled WGS sequence"/>
</dbReference>
<feature type="compositionally biased region" description="Basic and acidic residues" evidence="1">
    <location>
        <begin position="370"/>
        <end position="383"/>
    </location>
</feature>
<dbReference type="Pfam" id="PF07995">
    <property type="entry name" value="GSDH"/>
    <property type="match status" value="1"/>
</dbReference>
<keyword evidence="5" id="KW-1185">Reference proteome</keyword>
<name>A0ABQ4CDT3_9ACTN</name>
<accession>A0ABQ4CDT3</accession>
<proteinExistence type="predicted"/>
<evidence type="ECO:0000313" key="4">
    <source>
        <dbReference type="EMBL" id="GIF60929.1"/>
    </source>
</evidence>
<dbReference type="EMBL" id="BONC01000081">
    <property type="protein sequence ID" value="GIF60929.1"/>
    <property type="molecule type" value="Genomic_DNA"/>
</dbReference>
<comment type="caution">
    <text evidence="4">The sequence shown here is derived from an EMBL/GenBank/DDBJ whole genome shotgun (WGS) entry which is preliminary data.</text>
</comment>
<protein>
    <submittedName>
        <fullName evidence="4">Oxidoreductase</fullName>
    </submittedName>
</protein>
<feature type="domain" description="Glucose/Sorbosone dehydrogenase" evidence="3">
    <location>
        <begin position="74"/>
        <end position="373"/>
    </location>
</feature>
<dbReference type="InterPro" id="IPR011041">
    <property type="entry name" value="Quinoprot_gluc/sorb_DH_b-prop"/>
</dbReference>
<gene>
    <name evidence="4" type="ORF">Air01nite_70240</name>
</gene>
<reference evidence="4 5" key="1">
    <citation type="submission" date="2021-01" db="EMBL/GenBank/DDBJ databases">
        <title>Whole genome shotgun sequence of Asanoa iriomotensis NBRC 100142.</title>
        <authorList>
            <person name="Komaki H."/>
            <person name="Tamura T."/>
        </authorList>
    </citation>
    <scope>NUCLEOTIDE SEQUENCE [LARGE SCALE GENOMIC DNA]</scope>
    <source>
        <strain evidence="4 5">NBRC 100142</strain>
    </source>
</reference>
<evidence type="ECO:0000313" key="5">
    <source>
        <dbReference type="Proteomes" id="UP000624325"/>
    </source>
</evidence>
<dbReference type="SUPFAM" id="SSF50952">
    <property type="entry name" value="Soluble quinoprotein glucose dehydrogenase"/>
    <property type="match status" value="1"/>
</dbReference>
<feature type="signal peptide" evidence="2">
    <location>
        <begin position="1"/>
        <end position="32"/>
    </location>
</feature>
<feature type="chain" id="PRO_5047443067" evidence="2">
    <location>
        <begin position="33"/>
        <end position="396"/>
    </location>
</feature>
<dbReference type="InterPro" id="IPR012938">
    <property type="entry name" value="Glc/Sorbosone_DH"/>
</dbReference>
<dbReference type="Gene3D" id="2.120.10.30">
    <property type="entry name" value="TolB, C-terminal domain"/>
    <property type="match status" value="1"/>
</dbReference>
<dbReference type="PANTHER" id="PTHR19328">
    <property type="entry name" value="HEDGEHOG-INTERACTING PROTEIN"/>
    <property type="match status" value="1"/>
</dbReference>
<sequence>MTRHPLLRRRRRRGPAALVAAALLLAVGGCSFGPPEPDAAGKPPNLPTPSADPSASRGGGVDQSVAVSVIAKGLEVPWGIAFLPDGGALVTERDTARILKVGPESDAGGLKVATVQTLDVVDAQGEGGLMGIAVSPKYESDKSVFVYYSTAEDNRVAKLTLGQAPKPIVTGIPLSGIHNGGRLAFGPDGFLYATTGDASDRGLAQSKTSLGGKILRMTADGKPAPGNPFPNSLIYSMGHRNVQGIAWDSGKRLWATEFGQSTWDEINQIQPGKNYGWPTVEGKADGANQGKFVDPLVTWPTSESSCSGAAIVERVLVAACLRGERLWAMELTDSGTILGAPRSLLQGEYGRLRAAAVAPDGSLWVSTSNKDGRGEPKPDDDRILRLVFSDGGAGKS</sequence>
<evidence type="ECO:0000256" key="2">
    <source>
        <dbReference type="SAM" id="SignalP"/>
    </source>
</evidence>
<dbReference type="InterPro" id="IPR011042">
    <property type="entry name" value="6-blade_b-propeller_TolB-like"/>
</dbReference>
<organism evidence="4 5">
    <name type="scientific">Asanoa iriomotensis</name>
    <dbReference type="NCBI Taxonomy" id="234613"/>
    <lineage>
        <taxon>Bacteria</taxon>
        <taxon>Bacillati</taxon>
        <taxon>Actinomycetota</taxon>
        <taxon>Actinomycetes</taxon>
        <taxon>Micromonosporales</taxon>
        <taxon>Micromonosporaceae</taxon>
        <taxon>Asanoa</taxon>
    </lineage>
</organism>
<evidence type="ECO:0000256" key="1">
    <source>
        <dbReference type="SAM" id="MobiDB-lite"/>
    </source>
</evidence>
<dbReference type="PROSITE" id="PS51257">
    <property type="entry name" value="PROKAR_LIPOPROTEIN"/>
    <property type="match status" value="1"/>
</dbReference>
<evidence type="ECO:0000259" key="3">
    <source>
        <dbReference type="Pfam" id="PF07995"/>
    </source>
</evidence>
<keyword evidence="2" id="KW-0732">Signal</keyword>
<dbReference type="PANTHER" id="PTHR19328:SF13">
    <property type="entry name" value="HIPL1 PROTEIN"/>
    <property type="match status" value="1"/>
</dbReference>
<feature type="region of interest" description="Disordered" evidence="1">
    <location>
        <begin position="35"/>
        <end position="60"/>
    </location>
</feature>